<feature type="transmembrane region" description="Helical" evidence="1">
    <location>
        <begin position="12"/>
        <end position="34"/>
    </location>
</feature>
<dbReference type="PANTHER" id="PTHR34219:SF3">
    <property type="entry name" value="BLL7967 PROTEIN"/>
    <property type="match status" value="1"/>
</dbReference>
<dbReference type="PANTHER" id="PTHR34219">
    <property type="entry name" value="IRON-REGULATED INNER MEMBRANE PROTEIN-RELATED"/>
    <property type="match status" value="1"/>
</dbReference>
<keyword evidence="1" id="KW-1133">Transmembrane helix</keyword>
<proteinExistence type="predicted"/>
<evidence type="ECO:0000256" key="1">
    <source>
        <dbReference type="SAM" id="Phobius"/>
    </source>
</evidence>
<keyword evidence="3" id="KW-1185">Reference proteome</keyword>
<evidence type="ECO:0000313" key="2">
    <source>
        <dbReference type="EMBL" id="MFD2921740.1"/>
    </source>
</evidence>
<comment type="caution">
    <text evidence="2">The sequence shown here is derived from an EMBL/GenBank/DDBJ whole genome shotgun (WGS) entry which is preliminary data.</text>
</comment>
<feature type="transmembrane region" description="Helical" evidence="1">
    <location>
        <begin position="194"/>
        <end position="214"/>
    </location>
</feature>
<keyword evidence="1" id="KW-0812">Transmembrane</keyword>
<feature type="transmembrane region" description="Helical" evidence="1">
    <location>
        <begin position="348"/>
        <end position="368"/>
    </location>
</feature>
<dbReference type="PROSITE" id="PS51257">
    <property type="entry name" value="PROKAR_LIPOPROTEIN"/>
    <property type="match status" value="1"/>
</dbReference>
<reference evidence="3" key="1">
    <citation type="journal article" date="2019" name="Int. J. Syst. Evol. Microbiol.">
        <title>The Global Catalogue of Microorganisms (GCM) 10K type strain sequencing project: providing services to taxonomists for standard genome sequencing and annotation.</title>
        <authorList>
            <consortium name="The Broad Institute Genomics Platform"/>
            <consortium name="The Broad Institute Genome Sequencing Center for Infectious Disease"/>
            <person name="Wu L."/>
            <person name="Ma J."/>
        </authorList>
    </citation>
    <scope>NUCLEOTIDE SEQUENCE [LARGE SCALE GENOMIC DNA]</scope>
    <source>
        <strain evidence="3">KCTC 23299</strain>
    </source>
</reference>
<dbReference type="Proteomes" id="UP001597511">
    <property type="component" value="Unassembled WGS sequence"/>
</dbReference>
<dbReference type="EMBL" id="JBHUOZ010000003">
    <property type="protein sequence ID" value="MFD2921740.1"/>
    <property type="molecule type" value="Genomic_DNA"/>
</dbReference>
<dbReference type="RefSeq" id="WP_386102639.1">
    <property type="nucleotide sequence ID" value="NZ_JBHUOZ010000003.1"/>
</dbReference>
<evidence type="ECO:0000313" key="3">
    <source>
        <dbReference type="Proteomes" id="UP001597511"/>
    </source>
</evidence>
<sequence>MKLKKITGKIHLWLGLVSGLVVLVLGITGCLLVFEEEICTLLDYGVFKQVKKEEAPYAPPSTVFSTADKALAGKKVARAYYIVSVNKPRVNAFWALDSSRQYHAVLQNPYSGQVIGNYAYKSSFFAVVTYLHTSLGIGEPGTIVIKYATLIFIILMITGIILWKPASKKGYKQRFTIKWNASGKRLNYDLHNVLGFYMSWVAIFIALTGLVWSFEWMNNSVQWVANGGKTIPYKKEKLQSDTTGFSGNVWVGPDYKVIDSVFALHVTNTGSINGIRVYKPFSAKDVLRFEIETKKGSNYLRTDEYVYDQFTGKLLGEHKFADHSNGEQIRRMNYYIHVGSIGGITGKILAFFASLIAASLPVTGFLIWKGRRKKGKGNKKTVLSKKQDI</sequence>
<accession>A0ABW6ABD5</accession>
<organism evidence="2 3">
    <name type="scientific">Terrimonas rubra</name>
    <dbReference type="NCBI Taxonomy" id="1035890"/>
    <lineage>
        <taxon>Bacteria</taxon>
        <taxon>Pseudomonadati</taxon>
        <taxon>Bacteroidota</taxon>
        <taxon>Chitinophagia</taxon>
        <taxon>Chitinophagales</taxon>
        <taxon>Chitinophagaceae</taxon>
        <taxon>Terrimonas</taxon>
    </lineage>
</organism>
<dbReference type="InterPro" id="IPR005625">
    <property type="entry name" value="PepSY-ass_TM"/>
</dbReference>
<name>A0ABW6ABD5_9BACT</name>
<protein>
    <submittedName>
        <fullName evidence="2">PepSY-associated TM helix domain-containing protein</fullName>
    </submittedName>
</protein>
<keyword evidence="1" id="KW-0472">Membrane</keyword>
<dbReference type="Pfam" id="PF03929">
    <property type="entry name" value="PepSY_TM"/>
    <property type="match status" value="1"/>
</dbReference>
<feature type="transmembrane region" description="Helical" evidence="1">
    <location>
        <begin position="144"/>
        <end position="163"/>
    </location>
</feature>
<gene>
    <name evidence="2" type="ORF">ACFS6H_18615</name>
</gene>